<dbReference type="EMBL" id="CP093379">
    <property type="protein sequence ID" value="UNM97328.1"/>
    <property type="molecule type" value="Genomic_DNA"/>
</dbReference>
<dbReference type="Proteomes" id="UP000829542">
    <property type="component" value="Chromosome"/>
</dbReference>
<organism evidence="1 2">
    <name type="scientific">Ignatzschineria rhizosphaerae</name>
    <dbReference type="NCBI Taxonomy" id="2923279"/>
    <lineage>
        <taxon>Bacteria</taxon>
        <taxon>Pseudomonadati</taxon>
        <taxon>Pseudomonadota</taxon>
        <taxon>Gammaproteobacteria</taxon>
        <taxon>Cardiobacteriales</taxon>
        <taxon>Ignatzschineriaceae</taxon>
        <taxon>Ignatzschineria</taxon>
    </lineage>
</organism>
<proteinExistence type="predicted"/>
<gene>
    <name evidence="1" type="ORF">MMG00_05625</name>
</gene>
<dbReference type="RefSeq" id="WP_242152629.1">
    <property type="nucleotide sequence ID" value="NZ_CP093379.1"/>
</dbReference>
<reference evidence="1 2" key="1">
    <citation type="submission" date="2022-03" db="EMBL/GenBank/DDBJ databases">
        <title>Ignatzschineria rhizosphaerae HR5S32.</title>
        <authorList>
            <person name="Sun J.Q."/>
            <person name="Feng J.Y."/>
        </authorList>
    </citation>
    <scope>NUCLEOTIDE SEQUENCE [LARGE SCALE GENOMIC DNA]</scope>
    <source>
        <strain evidence="1 2">HR5S32</strain>
    </source>
</reference>
<evidence type="ECO:0000313" key="1">
    <source>
        <dbReference type="EMBL" id="UNM97328.1"/>
    </source>
</evidence>
<keyword evidence="2" id="KW-1185">Reference proteome</keyword>
<sequence length="69" mass="8224">MIDEILNELDVTFNCPKCEKQRHVKMIQMENDIPCECGHLLHKKRENLREIRLQMSVTADGFKRMTLNH</sequence>
<accession>A0ABY3X369</accession>
<evidence type="ECO:0000313" key="2">
    <source>
        <dbReference type="Proteomes" id="UP000829542"/>
    </source>
</evidence>
<name>A0ABY3X369_9GAMM</name>
<protein>
    <submittedName>
        <fullName evidence="1">Uncharacterized protein</fullName>
    </submittedName>
</protein>